<dbReference type="GO" id="GO:0030288">
    <property type="term" value="C:outer membrane-bounded periplasmic space"/>
    <property type="evidence" value="ECO:0007669"/>
    <property type="project" value="TreeGrafter"/>
</dbReference>
<feature type="domain" description="LysM" evidence="8">
    <location>
        <begin position="361"/>
        <end position="404"/>
    </location>
</feature>
<dbReference type="InterPro" id="IPR050695">
    <property type="entry name" value="N-acetylmuramoyl_amidase_3"/>
</dbReference>
<reference evidence="9 10" key="1">
    <citation type="submission" date="2016-03" db="EMBL/GenBank/DDBJ databases">
        <authorList>
            <person name="Bojesen A.M."/>
            <person name="Planet P."/>
            <person name="Hansen M.J."/>
        </authorList>
    </citation>
    <scope>NUCLEOTIDE SEQUENCE [LARGE SCALE GENOMIC DNA]</scope>
    <source>
        <strain evidence="9 10">B 234/94</strain>
    </source>
</reference>
<dbReference type="GO" id="GO:0009253">
    <property type="term" value="P:peptidoglycan catabolic process"/>
    <property type="evidence" value="ECO:0007669"/>
    <property type="project" value="InterPro"/>
</dbReference>
<keyword evidence="7" id="KW-0732">Signal</keyword>
<evidence type="ECO:0000256" key="6">
    <source>
        <dbReference type="SAM" id="MobiDB-lite"/>
    </source>
</evidence>
<protein>
    <recommendedName>
        <fullName evidence="3">N-acetylmuramoyl-L-alanine amidase</fullName>
        <ecNumber evidence="3">3.5.1.28</ecNumber>
    </recommendedName>
</protein>
<dbReference type="Gene3D" id="3.10.350.10">
    <property type="entry name" value="LysM domain"/>
    <property type="match status" value="1"/>
</dbReference>
<dbReference type="SMART" id="SM00257">
    <property type="entry name" value="LysM"/>
    <property type="match status" value="1"/>
</dbReference>
<dbReference type="Proteomes" id="UP000501366">
    <property type="component" value="Chromosome"/>
</dbReference>
<keyword evidence="5" id="KW-0961">Cell wall biogenesis/degradation</keyword>
<evidence type="ECO:0000313" key="9">
    <source>
        <dbReference type="EMBL" id="QIM66982.1"/>
    </source>
</evidence>
<dbReference type="EMBL" id="CP015030">
    <property type="protein sequence ID" value="QIM66982.1"/>
    <property type="molecule type" value="Genomic_DNA"/>
</dbReference>
<dbReference type="CDD" id="cd02696">
    <property type="entry name" value="MurNAc-LAA"/>
    <property type="match status" value="1"/>
</dbReference>
<dbReference type="EC" id="3.5.1.28" evidence="3"/>
<organism evidence="9 10">
    <name type="scientific">Mannheimia granulomatis</name>
    <dbReference type="NCBI Taxonomy" id="85402"/>
    <lineage>
        <taxon>Bacteria</taxon>
        <taxon>Pseudomonadati</taxon>
        <taxon>Pseudomonadota</taxon>
        <taxon>Gammaproteobacteria</taxon>
        <taxon>Pasteurellales</taxon>
        <taxon>Pasteurellaceae</taxon>
        <taxon>Mannheimia</taxon>
    </lineage>
</organism>
<evidence type="ECO:0000256" key="2">
    <source>
        <dbReference type="ARBA" id="ARBA00010860"/>
    </source>
</evidence>
<dbReference type="SUPFAM" id="SSF54106">
    <property type="entry name" value="LysM domain"/>
    <property type="match status" value="1"/>
</dbReference>
<evidence type="ECO:0000256" key="3">
    <source>
        <dbReference type="ARBA" id="ARBA00011901"/>
    </source>
</evidence>
<comment type="catalytic activity">
    <reaction evidence="1">
        <text>Hydrolyzes the link between N-acetylmuramoyl residues and L-amino acid residues in certain cell-wall glycopeptides.</text>
        <dbReference type="EC" id="3.5.1.28"/>
    </reaction>
</comment>
<dbReference type="AlphaFoldDB" id="A0A6G8JIF2"/>
<dbReference type="InterPro" id="IPR018392">
    <property type="entry name" value="LysM"/>
</dbReference>
<dbReference type="Pfam" id="PF01520">
    <property type="entry name" value="Amidase_3"/>
    <property type="match status" value="1"/>
</dbReference>
<dbReference type="SMART" id="SM00646">
    <property type="entry name" value="Ami_3"/>
    <property type="match status" value="1"/>
</dbReference>
<evidence type="ECO:0000256" key="7">
    <source>
        <dbReference type="SAM" id="SignalP"/>
    </source>
</evidence>
<name>A0A6G8JIF2_9PAST</name>
<dbReference type="InterPro" id="IPR036779">
    <property type="entry name" value="LysM_dom_sf"/>
</dbReference>
<evidence type="ECO:0000256" key="1">
    <source>
        <dbReference type="ARBA" id="ARBA00001561"/>
    </source>
</evidence>
<dbReference type="KEGG" id="mgra:A4G16_06160"/>
<feature type="chain" id="PRO_5026076899" description="N-acetylmuramoyl-L-alanine amidase" evidence="7">
    <location>
        <begin position="23"/>
        <end position="405"/>
    </location>
</feature>
<evidence type="ECO:0000259" key="8">
    <source>
        <dbReference type="PROSITE" id="PS51782"/>
    </source>
</evidence>
<keyword evidence="4" id="KW-0378">Hydrolase</keyword>
<dbReference type="CDD" id="cd00118">
    <property type="entry name" value="LysM"/>
    <property type="match status" value="1"/>
</dbReference>
<dbReference type="PANTHER" id="PTHR30404:SF6">
    <property type="entry name" value="N-ACETYLMURAMOYL-L-ALANINE AMIDASE AMIB"/>
    <property type="match status" value="1"/>
</dbReference>
<dbReference type="Gene3D" id="3.40.630.40">
    <property type="entry name" value="Zn-dependent exopeptidases"/>
    <property type="match status" value="1"/>
</dbReference>
<dbReference type="GO" id="GO:0008745">
    <property type="term" value="F:N-acetylmuramoyl-L-alanine amidase activity"/>
    <property type="evidence" value="ECO:0007669"/>
    <property type="project" value="UniProtKB-EC"/>
</dbReference>
<dbReference type="PANTHER" id="PTHR30404">
    <property type="entry name" value="N-ACETYLMURAMOYL-L-ALANINE AMIDASE"/>
    <property type="match status" value="1"/>
</dbReference>
<accession>A0A6G8JIF2</accession>
<proteinExistence type="inferred from homology"/>
<feature type="compositionally biased region" description="Polar residues" evidence="6">
    <location>
        <begin position="252"/>
        <end position="263"/>
    </location>
</feature>
<dbReference type="GO" id="GO:0071555">
    <property type="term" value="P:cell wall organization"/>
    <property type="evidence" value="ECO:0007669"/>
    <property type="project" value="UniProtKB-KW"/>
</dbReference>
<evidence type="ECO:0000256" key="4">
    <source>
        <dbReference type="ARBA" id="ARBA00022801"/>
    </source>
</evidence>
<sequence>MNKVIKYIVFSALSVFSFSTFAKTIVAIDAGHGGKDPGAIGKNLGLKEKNVTLAISKELKALLDADPNFKAVMTRSGDYFIQLPERTEIARKHKADLLISIHADSSPKSDSIKGASVWVLSNSRASDEMGKWLEDHEKQSELLGGAGSVLSSNNERYLNQTVLDLQFSHSQRSGYELGKSILAKMGNIASLAKSFPQHASLSVLRSPDITSVLVETGFLSNATEEAKLASPNYRRQIAQAIYKGLLAYRTQNSASVSGSTNNKKAIKDEKTELKSKVDSTKESNKKETKETKKDSKNNKEDNKKDNKKEQSKADNKEKQTDKQKANKTEDVKEKSSNKEKDKKTSEEKMTSKKEIKVSSTGYHVVQQDETVYSIARAYGTTPQKLSELNNLKNYQITVGKKLKVK</sequence>
<dbReference type="PROSITE" id="PS51782">
    <property type="entry name" value="LYSM"/>
    <property type="match status" value="1"/>
</dbReference>
<evidence type="ECO:0000313" key="10">
    <source>
        <dbReference type="Proteomes" id="UP000501366"/>
    </source>
</evidence>
<evidence type="ECO:0000256" key="5">
    <source>
        <dbReference type="ARBA" id="ARBA00023316"/>
    </source>
</evidence>
<comment type="similarity">
    <text evidence="2">Belongs to the N-acetylmuramoyl-L-alanine amidase 3 family.</text>
</comment>
<dbReference type="SUPFAM" id="SSF53187">
    <property type="entry name" value="Zn-dependent exopeptidases"/>
    <property type="match status" value="1"/>
</dbReference>
<gene>
    <name evidence="9" type="ORF">A4G16_06160</name>
</gene>
<feature type="signal peptide" evidence="7">
    <location>
        <begin position="1"/>
        <end position="22"/>
    </location>
</feature>
<dbReference type="RefSeq" id="WP_165889164.1">
    <property type="nucleotide sequence ID" value="NZ_CP015030.1"/>
</dbReference>
<feature type="compositionally biased region" description="Basic and acidic residues" evidence="6">
    <location>
        <begin position="265"/>
        <end position="356"/>
    </location>
</feature>
<dbReference type="Pfam" id="PF01476">
    <property type="entry name" value="LysM"/>
    <property type="match status" value="1"/>
</dbReference>
<dbReference type="InterPro" id="IPR002508">
    <property type="entry name" value="MurNAc-LAA_cat"/>
</dbReference>
<feature type="region of interest" description="Disordered" evidence="6">
    <location>
        <begin position="252"/>
        <end position="362"/>
    </location>
</feature>